<evidence type="ECO:0000313" key="1">
    <source>
        <dbReference type="EMBL" id="TRO82353.1"/>
    </source>
</evidence>
<evidence type="ECO:0000313" key="2">
    <source>
        <dbReference type="Proteomes" id="UP000317155"/>
    </source>
</evidence>
<dbReference type="RefSeq" id="WP_092057404.1">
    <property type="nucleotide sequence ID" value="NZ_FOJJ01000034.1"/>
</dbReference>
<dbReference type="AlphaFoldDB" id="A0A550JGL6"/>
<dbReference type="InterPro" id="IPR036679">
    <property type="entry name" value="FlgN-like_sf"/>
</dbReference>
<dbReference type="EMBL" id="VJVV01000004">
    <property type="protein sequence ID" value="TRO82353.1"/>
    <property type="molecule type" value="Genomic_DNA"/>
</dbReference>
<keyword evidence="1" id="KW-0969">Cilium</keyword>
<comment type="caution">
    <text evidence="1">The sequence shown here is derived from an EMBL/GenBank/DDBJ whole genome shotgun (WGS) entry which is preliminary data.</text>
</comment>
<dbReference type="OrthoDB" id="5431649at2"/>
<name>A0A550JGL6_9BACT</name>
<dbReference type="SUPFAM" id="SSF140566">
    <property type="entry name" value="FlgN-like"/>
    <property type="match status" value="1"/>
</dbReference>
<keyword evidence="1" id="KW-0966">Cell projection</keyword>
<keyword evidence="2" id="KW-1185">Reference proteome</keyword>
<dbReference type="GO" id="GO:0044780">
    <property type="term" value="P:bacterial-type flagellum assembly"/>
    <property type="evidence" value="ECO:0007669"/>
    <property type="project" value="InterPro"/>
</dbReference>
<accession>A0A550JGL6</accession>
<protein>
    <submittedName>
        <fullName evidence="1">Flagellar protein FlgN</fullName>
    </submittedName>
</protein>
<dbReference type="Proteomes" id="UP000317155">
    <property type="component" value="Unassembled WGS sequence"/>
</dbReference>
<reference evidence="1 2" key="1">
    <citation type="submission" date="2019-07" db="EMBL/GenBank/DDBJ databases">
        <title>Insights of Desulfuromonas acetexigens electromicrobiology.</title>
        <authorList>
            <person name="Katuri K."/>
            <person name="Sapireddy V."/>
            <person name="Shaw D.R."/>
            <person name="Saikaly P."/>
        </authorList>
    </citation>
    <scope>NUCLEOTIDE SEQUENCE [LARGE SCALE GENOMIC DNA]</scope>
    <source>
        <strain evidence="1 2">2873</strain>
    </source>
</reference>
<organism evidence="1 2">
    <name type="scientific">Trichloromonas acetexigens</name>
    <dbReference type="NCBI Taxonomy" id="38815"/>
    <lineage>
        <taxon>Bacteria</taxon>
        <taxon>Pseudomonadati</taxon>
        <taxon>Thermodesulfobacteriota</taxon>
        <taxon>Desulfuromonadia</taxon>
        <taxon>Desulfuromonadales</taxon>
        <taxon>Trichloromonadaceae</taxon>
        <taxon>Trichloromonas</taxon>
    </lineage>
</organism>
<sequence length="118" mass="13163">MAADGVRADLERLHELLLRERECAKTLAVDELMAVTEEKEALLQRLRPVNNASPEVRALAEVIQKENRRNAYLFWATLKFIRESVGFFNRQVAQPASYGSAGGLVQQTGSGMFLTGKV</sequence>
<gene>
    <name evidence="1" type="ORF">FL622_07185</name>
</gene>
<keyword evidence="1" id="KW-0282">Flagellum</keyword>
<proteinExistence type="predicted"/>